<organism evidence="3 4">
    <name type="scientific">Thermoclostridium caenicola</name>
    <dbReference type="NCBI Taxonomy" id="659425"/>
    <lineage>
        <taxon>Bacteria</taxon>
        <taxon>Bacillati</taxon>
        <taxon>Bacillota</taxon>
        <taxon>Clostridia</taxon>
        <taxon>Eubacteriales</taxon>
        <taxon>Oscillospiraceae</taxon>
        <taxon>Thermoclostridium</taxon>
    </lineage>
</organism>
<dbReference type="Pfam" id="PF01370">
    <property type="entry name" value="Epimerase"/>
    <property type="match status" value="1"/>
</dbReference>
<proteinExistence type="inferred from homology"/>
<dbReference type="InterPro" id="IPR001509">
    <property type="entry name" value="Epimerase_deHydtase"/>
</dbReference>
<dbReference type="Proteomes" id="UP000324781">
    <property type="component" value="Unassembled WGS sequence"/>
</dbReference>
<dbReference type="Gene3D" id="3.40.50.720">
    <property type="entry name" value="NAD(P)-binding Rossmann-like Domain"/>
    <property type="match status" value="1"/>
</dbReference>
<name>A0A1M6K166_9FIRM</name>
<dbReference type="PANTHER" id="PTHR43000">
    <property type="entry name" value="DTDP-D-GLUCOSE 4,6-DEHYDRATASE-RELATED"/>
    <property type="match status" value="1"/>
</dbReference>
<evidence type="ECO:0000259" key="2">
    <source>
        <dbReference type="Pfam" id="PF01370"/>
    </source>
</evidence>
<gene>
    <name evidence="3" type="ORF">SAMN05444373_106610</name>
</gene>
<reference evidence="3 4" key="1">
    <citation type="submission" date="2016-11" db="EMBL/GenBank/DDBJ databases">
        <authorList>
            <person name="Varghese N."/>
            <person name="Submissions S."/>
        </authorList>
    </citation>
    <scope>NUCLEOTIDE SEQUENCE [LARGE SCALE GENOMIC DNA]</scope>
    <source>
        <strain evidence="3 4">DSM 19027</strain>
    </source>
</reference>
<evidence type="ECO:0000256" key="1">
    <source>
        <dbReference type="ARBA" id="ARBA00007637"/>
    </source>
</evidence>
<dbReference type="OrthoDB" id="9776016at2"/>
<dbReference type="SUPFAM" id="SSF51735">
    <property type="entry name" value="NAD(P)-binding Rossmann-fold domains"/>
    <property type="match status" value="1"/>
</dbReference>
<dbReference type="RefSeq" id="WP_149679612.1">
    <property type="nucleotide sequence ID" value="NZ_DAONMB010000158.1"/>
</dbReference>
<keyword evidence="4" id="KW-1185">Reference proteome</keyword>
<sequence>MRALFIGGTGTISTAVSKLAIENGWELYLLNRGNRPERVPDGARVIQCDISQEKEAAKLLEDMTFDVVADFIAFVPEQIERDIRLFAGKTAQFIFISSASAYQKPLSHYRITESTPLANPYWEYSRNKIACEERLMHEYRNTGFPITIVRPSHTYDERSVPLAVHGRKGSWQVIHRIMQGKPVIIHGDGSSLWTLTHSSDFAKAFVGIMGNPAAIGEAVHITSDESLSWDAIYDAIGRALGVTVKKVHVASDFLAACNPDLRGSLLGDKAHSVVFDNSKIKRLVPGFTATMRFDQGVRLSIDYLLSHPELQVEDVEFDRFCDKVIAAQSEAFKIFQS</sequence>
<dbReference type="AlphaFoldDB" id="A0A1M6K166"/>
<feature type="domain" description="NAD-dependent epimerase/dehydratase" evidence="2">
    <location>
        <begin position="4"/>
        <end position="216"/>
    </location>
</feature>
<accession>A0A1M6K166</accession>
<protein>
    <submittedName>
        <fullName evidence="3">Nucleoside-diphosphate-sugar epimerase</fullName>
    </submittedName>
</protein>
<dbReference type="EMBL" id="FQZP01000066">
    <property type="protein sequence ID" value="SHJ52731.1"/>
    <property type="molecule type" value="Genomic_DNA"/>
</dbReference>
<evidence type="ECO:0000313" key="4">
    <source>
        <dbReference type="Proteomes" id="UP000324781"/>
    </source>
</evidence>
<evidence type="ECO:0000313" key="3">
    <source>
        <dbReference type="EMBL" id="SHJ52731.1"/>
    </source>
</evidence>
<comment type="similarity">
    <text evidence="1">Belongs to the NAD(P)-dependent epimerase/dehydratase family.</text>
</comment>
<dbReference type="CDD" id="cd05265">
    <property type="entry name" value="SDR_a1"/>
    <property type="match status" value="1"/>
</dbReference>
<dbReference type="InterPro" id="IPR036291">
    <property type="entry name" value="NAD(P)-bd_dom_sf"/>
</dbReference>